<evidence type="ECO:0000313" key="3">
    <source>
        <dbReference type="Proteomes" id="UP000237000"/>
    </source>
</evidence>
<dbReference type="Proteomes" id="UP000237000">
    <property type="component" value="Unassembled WGS sequence"/>
</dbReference>
<dbReference type="InterPro" id="IPR006652">
    <property type="entry name" value="Kelch_1"/>
</dbReference>
<dbReference type="InterPro" id="IPR015915">
    <property type="entry name" value="Kelch-typ_b-propeller"/>
</dbReference>
<keyword evidence="3" id="KW-1185">Reference proteome</keyword>
<name>A0A2P5G0U1_TREOI</name>
<dbReference type="PANTHER" id="PTHR47365">
    <property type="entry name" value="PLANT PROTEIN, PUTATIVE-RELATED"/>
    <property type="match status" value="1"/>
</dbReference>
<dbReference type="SMART" id="SM00612">
    <property type="entry name" value="Kelch"/>
    <property type="match status" value="2"/>
</dbReference>
<dbReference type="Gene3D" id="2.120.10.80">
    <property type="entry name" value="Kelch-type beta propeller"/>
    <property type="match status" value="1"/>
</dbReference>
<sequence length="383" mass="42908">MGSLPSPPNPVSTPQPSAENNSSCKNRVYVAFRYRDPQPSESISIMIYSYDPSNNSWNLVTLVPGLIENHGLKDFAMVSIGDWIYIIGGRLFHQQRAQMAEDESNLSTEVDIEVLSSVLRYNVRTDRWSKCASLAIPRYDFACTVCENKIYVAGGKSMLASATGVSSAEVYEPTTDEWTPLPNMSTLRYKCVAVPWQGKIHVVGGFALKADSDCTRPYNFMAERSSAEVYDTRTREWDLVRGMWQLDVPPNQIVAVDGKLLSSGDCLKVWKGHIEAYDWEQNIWNEVDGSRLWSLNSPISNDSNHDYNRGIVQQLYLTIAPIGTSLYLLAGYRMDGGDLPRTKSIVHKFDTSATSNAWTSFEPMEEDGEKVLCSHCCIVHLSD</sequence>
<dbReference type="EMBL" id="JXTC01000002">
    <property type="protein sequence ID" value="POO03642.1"/>
    <property type="molecule type" value="Genomic_DNA"/>
</dbReference>
<proteinExistence type="predicted"/>
<dbReference type="Pfam" id="PF07646">
    <property type="entry name" value="Kelch_2"/>
    <property type="match status" value="2"/>
</dbReference>
<gene>
    <name evidence="2" type="ORF">TorRG33x02_008470</name>
</gene>
<dbReference type="PANTHER" id="PTHR47365:SF1">
    <property type="entry name" value="F-BOX_KELCH-REPEAT PROTEIN"/>
    <property type="match status" value="1"/>
</dbReference>
<accession>A0A2P5G0U1</accession>
<organism evidence="2 3">
    <name type="scientific">Trema orientale</name>
    <name type="common">Charcoal tree</name>
    <name type="synonym">Celtis orientalis</name>
    <dbReference type="NCBI Taxonomy" id="63057"/>
    <lineage>
        <taxon>Eukaryota</taxon>
        <taxon>Viridiplantae</taxon>
        <taxon>Streptophyta</taxon>
        <taxon>Embryophyta</taxon>
        <taxon>Tracheophyta</taxon>
        <taxon>Spermatophyta</taxon>
        <taxon>Magnoliopsida</taxon>
        <taxon>eudicotyledons</taxon>
        <taxon>Gunneridae</taxon>
        <taxon>Pentapetalae</taxon>
        <taxon>rosids</taxon>
        <taxon>fabids</taxon>
        <taxon>Rosales</taxon>
        <taxon>Cannabaceae</taxon>
        <taxon>Trema</taxon>
    </lineage>
</organism>
<comment type="caution">
    <text evidence="2">The sequence shown here is derived from an EMBL/GenBank/DDBJ whole genome shotgun (WGS) entry which is preliminary data.</text>
</comment>
<feature type="region of interest" description="Disordered" evidence="1">
    <location>
        <begin position="1"/>
        <end position="22"/>
    </location>
</feature>
<reference evidence="3" key="1">
    <citation type="submission" date="2016-06" db="EMBL/GenBank/DDBJ databases">
        <title>Parallel loss of symbiosis genes in relatives of nitrogen-fixing non-legume Parasponia.</title>
        <authorList>
            <person name="Van Velzen R."/>
            <person name="Holmer R."/>
            <person name="Bu F."/>
            <person name="Rutten L."/>
            <person name="Van Zeijl A."/>
            <person name="Liu W."/>
            <person name="Santuari L."/>
            <person name="Cao Q."/>
            <person name="Sharma T."/>
            <person name="Shen D."/>
            <person name="Roswanjaya Y."/>
            <person name="Wardhani T."/>
            <person name="Kalhor M.S."/>
            <person name="Jansen J."/>
            <person name="Van den Hoogen J."/>
            <person name="Gungor B."/>
            <person name="Hartog M."/>
            <person name="Hontelez J."/>
            <person name="Verver J."/>
            <person name="Yang W.-C."/>
            <person name="Schijlen E."/>
            <person name="Repin R."/>
            <person name="Schilthuizen M."/>
            <person name="Schranz E."/>
            <person name="Heidstra R."/>
            <person name="Miyata K."/>
            <person name="Fedorova E."/>
            <person name="Kohlen W."/>
            <person name="Bisseling T."/>
            <person name="Smit S."/>
            <person name="Geurts R."/>
        </authorList>
    </citation>
    <scope>NUCLEOTIDE SEQUENCE [LARGE SCALE GENOMIC DNA]</scope>
    <source>
        <strain evidence="3">cv. RG33-2</strain>
    </source>
</reference>
<feature type="compositionally biased region" description="Pro residues" evidence="1">
    <location>
        <begin position="1"/>
        <end position="13"/>
    </location>
</feature>
<dbReference type="Pfam" id="PF01344">
    <property type="entry name" value="Kelch_1"/>
    <property type="match status" value="1"/>
</dbReference>
<dbReference type="AlphaFoldDB" id="A0A2P5G0U1"/>
<evidence type="ECO:0000256" key="1">
    <source>
        <dbReference type="SAM" id="MobiDB-lite"/>
    </source>
</evidence>
<dbReference type="InParanoid" id="A0A2P5G0U1"/>
<dbReference type="STRING" id="63057.A0A2P5G0U1"/>
<dbReference type="SUPFAM" id="SSF117281">
    <property type="entry name" value="Kelch motif"/>
    <property type="match status" value="1"/>
</dbReference>
<dbReference type="InterPro" id="IPR011498">
    <property type="entry name" value="Kelch_2"/>
</dbReference>
<evidence type="ECO:0000313" key="2">
    <source>
        <dbReference type="EMBL" id="POO03642.1"/>
    </source>
</evidence>
<protein>
    <submittedName>
        <fullName evidence="2">BTB-kelch protein</fullName>
    </submittedName>
</protein>
<dbReference type="OrthoDB" id="45365at2759"/>